<dbReference type="AlphaFoldDB" id="A0A7S1AJY1"/>
<gene>
    <name evidence="2" type="ORF">NSCI0253_LOCUS31057</name>
</gene>
<sequence>MVKQLVIRRIKGLVDLWTEGTDWDQVEVSLLKGEILLTDLKISTKALEDGLRKPVHMKRGTVGKVRVCWSWLRLFSSPVQVEISDITVEANVGVGALPGSGEAQHLDEEVAKTASSFRKQLMSLAARRLSDRLELCGSSLSVKLGLADEVTVGLALDSCTLHATSDGSGESRQLQQELNLDGLALFVNPHGLTQVRQGTVLEPSAFSATVVRTSGRRFVDILGLNVSTQISGWRVRWCQDQYLAVKKALDKFRSVGDGHLPGGGLRFLSLDMLRLWLHPEAEEPEPLAKMSDADSRALLEDLAPSDLALLQEPEGMPEEGEVFELRATLVDLKVSFAATVDEHTPAMLSWRWGTLLGVTLMSEGRWSSTADAASMTMLCGPLDDPAALHVSVDVQRVSSEGKVASPDLDVDPEARFSSHSGPVSLRIGGRGGADVGGFTLQVEQVAGSGPRVQVENANLTVPLAHLASLVVLTRAVRHVRTFVKPPPEATEALSLSVQVNSFRLAVEDGTGVAAHCALVVVGALEMDVMSRSLTLQRVCATALDAARQERGTMRTDAILMSSDARTCDVYCGKLEVQITHHMLHTLRLMVRSVGRDTQTPMLAEWLATPYAGLDAPKGKVAVSNLSVAIHDPEGLCGFLSVSAEMQETVLRNDESSPGAIEVAQGKFVAIRKKPGTAEMPEAQAEMSGVVFTCAQQDVGVLVTTRIASLMVEDPARSTPAIKFVGQPMWSSATVGVDASGAWVRGGIVQLSTVVLFTRQEFLQSLGALVKEIVNGSARVARGRSCVFTDRPFGFEVTGTRVRKVNERAEILGLRLDSEVLSVGPHAMLRGVDCAGLLASADTPCVVHFEVPTRPPGQLFVNLVVRPFTLMIGCLEVMHMNIPIKVPPGEFGMHEMVLKDSRGTLEEIVSQVGRNYAEMMKNSPILLEALKVACQTMLPELKDHATQALRDAVSRGQSVRGDVGGNYRFGDITIGASHMVAEKAQDFLDGARNEDGQDLLTRGKRARGAGAEDGYQVGDLTRGLMKSFTIVQEGNGTAASSSAPAAGGSQRAPTNTSGSSRPPANAFASIATDVLSAGRQARGARSSQGYQFGDASRGLFSLLKK</sequence>
<name>A0A7S1AJY1_NOCSC</name>
<evidence type="ECO:0008006" key="3">
    <source>
        <dbReference type="Google" id="ProtNLM"/>
    </source>
</evidence>
<proteinExistence type="predicted"/>
<accession>A0A7S1AJY1</accession>
<evidence type="ECO:0000313" key="2">
    <source>
        <dbReference type="EMBL" id="CAD8856705.1"/>
    </source>
</evidence>
<evidence type="ECO:0000256" key="1">
    <source>
        <dbReference type="SAM" id="MobiDB-lite"/>
    </source>
</evidence>
<reference evidence="2" key="1">
    <citation type="submission" date="2021-01" db="EMBL/GenBank/DDBJ databases">
        <authorList>
            <person name="Corre E."/>
            <person name="Pelletier E."/>
            <person name="Niang G."/>
            <person name="Scheremetjew M."/>
            <person name="Finn R."/>
            <person name="Kale V."/>
            <person name="Holt S."/>
            <person name="Cochrane G."/>
            <person name="Meng A."/>
            <person name="Brown T."/>
            <person name="Cohen L."/>
        </authorList>
    </citation>
    <scope>NUCLEOTIDE SEQUENCE</scope>
</reference>
<dbReference type="EMBL" id="HBFQ01043809">
    <property type="protein sequence ID" value="CAD8856705.1"/>
    <property type="molecule type" value="Transcribed_RNA"/>
</dbReference>
<feature type="compositionally biased region" description="Low complexity" evidence="1">
    <location>
        <begin position="1034"/>
        <end position="1048"/>
    </location>
</feature>
<protein>
    <recommendedName>
        <fullName evidence="3">Chorein N-terminal domain-containing protein</fullName>
    </recommendedName>
</protein>
<feature type="compositionally biased region" description="Polar residues" evidence="1">
    <location>
        <begin position="1050"/>
        <end position="1061"/>
    </location>
</feature>
<organism evidence="2">
    <name type="scientific">Noctiluca scintillans</name>
    <name type="common">Sea sparkle</name>
    <name type="synonym">Red tide dinoflagellate</name>
    <dbReference type="NCBI Taxonomy" id="2966"/>
    <lineage>
        <taxon>Eukaryota</taxon>
        <taxon>Sar</taxon>
        <taxon>Alveolata</taxon>
        <taxon>Dinophyceae</taxon>
        <taxon>Noctilucales</taxon>
        <taxon>Noctilucaceae</taxon>
        <taxon>Noctiluca</taxon>
    </lineage>
</organism>
<feature type="region of interest" description="Disordered" evidence="1">
    <location>
        <begin position="1034"/>
        <end position="1066"/>
    </location>
</feature>